<dbReference type="EMBL" id="CAJVPP010002984">
    <property type="protein sequence ID" value="CAG8617393.1"/>
    <property type="molecule type" value="Genomic_DNA"/>
</dbReference>
<gene>
    <name evidence="1" type="ORF">FMOSSE_LOCUS9791</name>
</gene>
<sequence>MERKKSSKNIPIFDEFDTIKEESDKKIKELDSDELCESNSESECDEYLNNQAIDALENLLKEKLNVSYKLKLTALLQYLRLIDYEEPKIKANISII</sequence>
<reference evidence="1" key="1">
    <citation type="submission" date="2021-06" db="EMBL/GenBank/DDBJ databases">
        <authorList>
            <person name="Kallberg Y."/>
            <person name="Tangrot J."/>
            <person name="Rosling A."/>
        </authorList>
    </citation>
    <scope>NUCLEOTIDE SEQUENCE</scope>
    <source>
        <strain evidence="1">87-6 pot B 2015</strain>
    </source>
</reference>
<dbReference type="AlphaFoldDB" id="A0A9N9CXA8"/>
<evidence type="ECO:0000313" key="1">
    <source>
        <dbReference type="EMBL" id="CAG8617393.1"/>
    </source>
</evidence>
<keyword evidence="2" id="KW-1185">Reference proteome</keyword>
<protein>
    <submittedName>
        <fullName evidence="1">2412_t:CDS:1</fullName>
    </submittedName>
</protein>
<accession>A0A9N9CXA8</accession>
<organism evidence="1 2">
    <name type="scientific">Funneliformis mosseae</name>
    <name type="common">Endomycorrhizal fungus</name>
    <name type="synonym">Glomus mosseae</name>
    <dbReference type="NCBI Taxonomy" id="27381"/>
    <lineage>
        <taxon>Eukaryota</taxon>
        <taxon>Fungi</taxon>
        <taxon>Fungi incertae sedis</taxon>
        <taxon>Mucoromycota</taxon>
        <taxon>Glomeromycotina</taxon>
        <taxon>Glomeromycetes</taxon>
        <taxon>Glomerales</taxon>
        <taxon>Glomeraceae</taxon>
        <taxon>Funneliformis</taxon>
    </lineage>
</organism>
<evidence type="ECO:0000313" key="2">
    <source>
        <dbReference type="Proteomes" id="UP000789375"/>
    </source>
</evidence>
<comment type="caution">
    <text evidence="1">The sequence shown here is derived from an EMBL/GenBank/DDBJ whole genome shotgun (WGS) entry which is preliminary data.</text>
</comment>
<proteinExistence type="predicted"/>
<name>A0A9N9CXA8_FUNMO</name>
<dbReference type="Proteomes" id="UP000789375">
    <property type="component" value="Unassembled WGS sequence"/>
</dbReference>